<evidence type="ECO:0000313" key="2">
    <source>
        <dbReference type="EMBL" id="VFJ70664.1"/>
    </source>
</evidence>
<evidence type="ECO:0000313" key="3">
    <source>
        <dbReference type="EMBL" id="VFJ75416.1"/>
    </source>
</evidence>
<keyword evidence="1" id="KW-0472">Membrane</keyword>
<evidence type="ECO:0000313" key="4">
    <source>
        <dbReference type="EMBL" id="VFK23658.1"/>
    </source>
</evidence>
<dbReference type="EMBL" id="CAADFL010000938">
    <property type="protein sequence ID" value="VFK23658.1"/>
    <property type="molecule type" value="Genomic_DNA"/>
</dbReference>
<keyword evidence="1" id="KW-1133">Transmembrane helix</keyword>
<dbReference type="EMBL" id="CAADEZ010000833">
    <property type="protein sequence ID" value="VFJ75416.1"/>
    <property type="molecule type" value="Genomic_DNA"/>
</dbReference>
<feature type="transmembrane region" description="Helical" evidence="1">
    <location>
        <begin position="40"/>
        <end position="59"/>
    </location>
</feature>
<feature type="transmembrane region" description="Helical" evidence="1">
    <location>
        <begin position="12"/>
        <end position="34"/>
    </location>
</feature>
<gene>
    <name evidence="3" type="ORF">BECKFM1743A_GA0114220_108332</name>
    <name evidence="4" type="ORF">BECKFM1743B_GA0114221_109382</name>
    <name evidence="2" type="ORF">BECKFM1743C_GA0114222_105692</name>
</gene>
<name>A0A450TR32_9GAMM</name>
<proteinExistence type="predicted"/>
<dbReference type="AlphaFoldDB" id="A0A450TR32"/>
<protein>
    <submittedName>
        <fullName evidence="2">Uncharacterized protein</fullName>
    </submittedName>
</protein>
<evidence type="ECO:0000256" key="1">
    <source>
        <dbReference type="SAM" id="Phobius"/>
    </source>
</evidence>
<sequence>MPARKRPSSFAWFMVHVTFPLIPFLLEGAIRIIVFGDIDWTTFRSSTLAMSVGILCLFVNRSLIGHEEIIPSQEETGNMIAVIHSFSLLAICCFVFFGVAVSLSALMEKLELSSIEPIKHNFDVFILTGAFIPVFLSLWAQRSFNLRAVL</sequence>
<reference evidence="2" key="1">
    <citation type="submission" date="2019-02" db="EMBL/GenBank/DDBJ databases">
        <authorList>
            <person name="Gruber-Vodicka R. H."/>
            <person name="Seah K. B. B."/>
        </authorList>
    </citation>
    <scope>NUCLEOTIDE SEQUENCE</scope>
    <source>
        <strain evidence="3">BECK_BZ163</strain>
        <strain evidence="4">BECK_BZ164</strain>
        <strain evidence="2">BECK_BZ165</strain>
    </source>
</reference>
<feature type="transmembrane region" description="Helical" evidence="1">
    <location>
        <begin position="80"/>
        <end position="102"/>
    </location>
</feature>
<feature type="transmembrane region" description="Helical" evidence="1">
    <location>
        <begin position="122"/>
        <end position="140"/>
    </location>
</feature>
<keyword evidence="1" id="KW-0812">Transmembrane</keyword>
<accession>A0A450TR32</accession>
<organism evidence="2">
    <name type="scientific">Candidatus Kentrum sp. FM</name>
    <dbReference type="NCBI Taxonomy" id="2126340"/>
    <lineage>
        <taxon>Bacteria</taxon>
        <taxon>Pseudomonadati</taxon>
        <taxon>Pseudomonadota</taxon>
        <taxon>Gammaproteobacteria</taxon>
        <taxon>Candidatus Kentrum</taxon>
    </lineage>
</organism>
<dbReference type="EMBL" id="CAADFA010000569">
    <property type="protein sequence ID" value="VFJ70664.1"/>
    <property type="molecule type" value="Genomic_DNA"/>
</dbReference>